<evidence type="ECO:0000313" key="2">
    <source>
        <dbReference type="Proteomes" id="UP000186559"/>
    </source>
</evidence>
<organism evidence="1 2">
    <name type="scientific">Salipiger profundus</name>
    <dbReference type="NCBI Taxonomy" id="1229727"/>
    <lineage>
        <taxon>Bacteria</taxon>
        <taxon>Pseudomonadati</taxon>
        <taxon>Pseudomonadota</taxon>
        <taxon>Alphaproteobacteria</taxon>
        <taxon>Rhodobacterales</taxon>
        <taxon>Roseobacteraceae</taxon>
        <taxon>Salipiger</taxon>
    </lineage>
</organism>
<dbReference type="STRING" id="1229727.Ga0080559_TMP3988"/>
<name>A0A1U7D9D6_9RHOB</name>
<proteinExistence type="predicted"/>
<protein>
    <submittedName>
        <fullName evidence="1">Uncharacterized protein</fullName>
    </submittedName>
</protein>
<sequence length="48" mass="4952">MSVGIAPKIAAPRHLAKFSGPSRENVSASGPCNRLLARAAFTLCTGLL</sequence>
<evidence type="ECO:0000313" key="1">
    <source>
        <dbReference type="EMBL" id="APX24784.1"/>
    </source>
</evidence>
<dbReference type="Proteomes" id="UP000186559">
    <property type="component" value="Chromosome"/>
</dbReference>
<dbReference type="AlphaFoldDB" id="A0A1U7D9D6"/>
<keyword evidence="2" id="KW-1185">Reference proteome</keyword>
<gene>
    <name evidence="1" type="ORF">Ga0080559_TMP3988</name>
</gene>
<reference evidence="1 2" key="1">
    <citation type="submission" date="2016-03" db="EMBL/GenBank/DDBJ databases">
        <title>Deep-sea bacteria in the southern Pacific.</title>
        <authorList>
            <person name="Tang K."/>
        </authorList>
    </citation>
    <scope>NUCLEOTIDE SEQUENCE [LARGE SCALE GENOMIC DNA]</scope>
    <source>
        <strain evidence="1 2">JLT2016</strain>
    </source>
</reference>
<accession>A0A1U7D9D6</accession>
<dbReference type="EMBL" id="CP014796">
    <property type="protein sequence ID" value="APX24784.1"/>
    <property type="molecule type" value="Genomic_DNA"/>
</dbReference>
<dbReference type="KEGG" id="tpro:Ga0080559_TMP3988"/>